<feature type="non-terminal residue" evidence="8">
    <location>
        <position position="934"/>
    </location>
</feature>
<evidence type="ECO:0000256" key="5">
    <source>
        <dbReference type="PROSITE-ProRule" id="PRU00708"/>
    </source>
</evidence>
<keyword evidence="2" id="KW-0677">Repeat</keyword>
<dbReference type="NCBIfam" id="TIGR00756">
    <property type="entry name" value="PPR"/>
    <property type="match status" value="1"/>
</dbReference>
<dbReference type="InterPro" id="IPR002885">
    <property type="entry name" value="PPR_rpt"/>
</dbReference>
<accession>A0A4U0WU67</accession>
<comment type="subunit">
    <text evidence="4">Binds to mitochondrial small subunit 15S rRNA.</text>
</comment>
<dbReference type="PANTHER" id="PTHR47447">
    <property type="entry name" value="OS03G0856100 PROTEIN"/>
    <property type="match status" value="1"/>
</dbReference>
<evidence type="ECO:0000256" key="4">
    <source>
        <dbReference type="ARBA" id="ARBA00044511"/>
    </source>
</evidence>
<keyword evidence="9" id="KW-1185">Reference proteome</keyword>
<comment type="similarity">
    <text evidence="1">Belongs to the CCM1 family.</text>
</comment>
<evidence type="ECO:0000313" key="9">
    <source>
        <dbReference type="Proteomes" id="UP000308768"/>
    </source>
</evidence>
<feature type="region of interest" description="Disordered" evidence="6">
    <location>
        <begin position="205"/>
        <end position="230"/>
    </location>
</feature>
<dbReference type="PANTHER" id="PTHR47447:SF17">
    <property type="entry name" value="OS12G0638900 PROTEIN"/>
    <property type="match status" value="1"/>
</dbReference>
<feature type="domain" description="Tetratricopeptide repeat" evidence="7">
    <location>
        <begin position="522"/>
        <end position="620"/>
    </location>
</feature>
<protein>
    <recommendedName>
        <fullName evidence="7">Tetratricopeptide repeat domain-containing protein</fullName>
    </recommendedName>
</protein>
<dbReference type="Pfam" id="PF01535">
    <property type="entry name" value="PPR"/>
    <property type="match status" value="1"/>
</dbReference>
<name>A0A4U0WU67_9PEZI</name>
<dbReference type="Proteomes" id="UP000308768">
    <property type="component" value="Unassembled WGS sequence"/>
</dbReference>
<dbReference type="InterPro" id="IPR057585">
    <property type="entry name" value="TPR_dom_fungi"/>
</dbReference>
<dbReference type="Pfam" id="PF24603">
    <property type="entry name" value="TPR_30"/>
    <property type="match status" value="1"/>
</dbReference>
<evidence type="ECO:0000256" key="2">
    <source>
        <dbReference type="ARBA" id="ARBA00022737"/>
    </source>
</evidence>
<dbReference type="STRING" id="331657.A0A4U0WU67"/>
<feature type="repeat" description="PPR" evidence="5">
    <location>
        <begin position="402"/>
        <end position="436"/>
    </location>
</feature>
<dbReference type="PROSITE" id="PS51375">
    <property type="entry name" value="PPR"/>
    <property type="match status" value="1"/>
</dbReference>
<evidence type="ECO:0000259" key="7">
    <source>
        <dbReference type="Pfam" id="PF24603"/>
    </source>
</evidence>
<dbReference type="InterPro" id="IPR011990">
    <property type="entry name" value="TPR-like_helical_dom_sf"/>
</dbReference>
<dbReference type="EMBL" id="NAJN01001163">
    <property type="protein sequence ID" value="TKA65235.1"/>
    <property type="molecule type" value="Genomic_DNA"/>
</dbReference>
<evidence type="ECO:0000256" key="6">
    <source>
        <dbReference type="SAM" id="MobiDB-lite"/>
    </source>
</evidence>
<evidence type="ECO:0000256" key="1">
    <source>
        <dbReference type="ARBA" id="ARBA00006192"/>
    </source>
</evidence>
<dbReference type="Gene3D" id="1.25.40.10">
    <property type="entry name" value="Tetratricopeptide repeat domain"/>
    <property type="match status" value="2"/>
</dbReference>
<organism evidence="8 9">
    <name type="scientific">Cryomyces minteri</name>
    <dbReference type="NCBI Taxonomy" id="331657"/>
    <lineage>
        <taxon>Eukaryota</taxon>
        <taxon>Fungi</taxon>
        <taxon>Dikarya</taxon>
        <taxon>Ascomycota</taxon>
        <taxon>Pezizomycotina</taxon>
        <taxon>Dothideomycetes</taxon>
        <taxon>Dothideomycetes incertae sedis</taxon>
        <taxon>Cryomyces</taxon>
    </lineage>
</organism>
<gene>
    <name evidence="8" type="ORF">B0A49_07954</name>
</gene>
<sequence length="934" mass="101939">MVFQVKVNFPRIGLKSIGHVYGPSFIAATQSSYASQNVTPFSTNVASRFGKSGKSQVHNAFQPAAHNSPNVVAKSDSTDPAGNDSGLEAYLAAWQNIQHNEGRDWTQFQFTKRIGWKPPTTIPEGRAKSKEDAVVEVDEHVDLATRPAGLERAYTTGQIQDVEKALEKEAVQAEAVAIAQLDAAIAEEVRNPRVEARPLTIPSGNASAVVEDSASVSQSGPSRSSPVSDSASAVSSFASAAPSSEADPYVDHLTTLAARHQYAEIPAVFEAMVAEGVKQPAPAAYHALLSAAIGLTGSKKHQVVPRALDVYTDMLRRRVAPDTAIYTLLIELLATRSLDALASEKALDEKRARFGGLDEEGKFLFRSNAMEHDILAEDDSLSIAVKLFGNSCSSRAASRPLSSKTYGLLIAACAERGWVNDMVRIYSHMESKKVVPHTHVFPLMIHAFAASGDLRNAVECYDEYRSLAIANDAGEIEMLRRDNDVYAAVVKAYRTCDRDEGGQKFLAKLEADLQESERRSILQDTVGLKAFLAVWLKNRAFSKAMDFAAEKLSAGARTVAMAAICITAADSNNSDVATKAFESLIASRTDMPQPAIALLAMHVRAGDIDAAQSFWLMLESFPATPQFIEPTTMHSIALVGSGHSERAMRQSRNMFARIRDSQQETNQAKTELVEQIDEAIETMGRFLLKRGIVLSPIASTELMWTMIENGGLVTPVAEHLLAGLGPDSIAQLPASDVNLLMQVQAGMILNDSTSNIAGAARFAYMLGVIVSRSLVPDSRTEDLIDKTLINLNRGDLTRLWHSYRYPVAEPLFSPVQYPSYSPAFLPATPAFDDSLDPYASSTDNKGSIVITDLLEKAHGRYSSHLNEALTKFRNIRRTGRHPRFFTYAKLIMAAAKEDRLDVAREILAMAQQDVPLQAQYRVVRYGWVTILDAM</sequence>
<comment type="caution">
    <text evidence="8">The sequence shown here is derived from an EMBL/GenBank/DDBJ whole genome shotgun (WGS) entry which is preliminary data.</text>
</comment>
<dbReference type="OrthoDB" id="411857at2759"/>
<reference evidence="8 9" key="1">
    <citation type="submission" date="2017-03" db="EMBL/GenBank/DDBJ databases">
        <title>Genomes of endolithic fungi from Antarctica.</title>
        <authorList>
            <person name="Coleine C."/>
            <person name="Masonjones S."/>
            <person name="Stajich J.E."/>
        </authorList>
    </citation>
    <scope>NUCLEOTIDE SEQUENCE [LARGE SCALE GENOMIC DNA]</scope>
    <source>
        <strain evidence="8 9">CCFEE 5187</strain>
    </source>
</reference>
<proteinExistence type="inferred from homology"/>
<evidence type="ECO:0000256" key="3">
    <source>
        <dbReference type="ARBA" id="ARBA00044493"/>
    </source>
</evidence>
<evidence type="ECO:0000313" key="8">
    <source>
        <dbReference type="EMBL" id="TKA65235.1"/>
    </source>
</evidence>
<dbReference type="AlphaFoldDB" id="A0A4U0WU67"/>
<feature type="compositionally biased region" description="Low complexity" evidence="6">
    <location>
        <begin position="206"/>
        <end position="230"/>
    </location>
</feature>
<comment type="function">
    <text evidence="3">Regulates mitochondrial small subunit maturation by controlling 15S rRNA 5'-end processing. Localizes to the 5' precursor of the 15S rRNA in a position that is subsequently occupied by mS47 in the mature yeast mtSSU. Uses structure and sequence-specific RNA recognition, binding to a single-stranded region of the precursor and specifically recognizing bases -6 to -1. The exchange of Ccm1 for mS47 is coupled to the irreversible removal of precursor rRNA that is accompanied by conformational changes of the mitoribosomal proteins uS5m and mS26. These conformational changes signal completion of 5'-end rRNA processing through protection of the mature 5'-end of the 15S rRNA and stabilization of mS47. The removal of the 5' precursor together with the dissociation of Ccm1 may be catalyzed by the 5'-3' exoribonuclease Pet127. Involved in the specific removal of group I introns in mitochondrial encoded transcripts.</text>
</comment>